<dbReference type="InterPro" id="IPR014462">
    <property type="entry name" value="Phage_Mu_Gp45"/>
</dbReference>
<evidence type="ECO:0000259" key="1">
    <source>
        <dbReference type="Pfam" id="PF06890"/>
    </source>
</evidence>
<feature type="domain" description="Bacteriophage Mu Gp45 N-terminal" evidence="1">
    <location>
        <begin position="25"/>
        <end position="88"/>
    </location>
</feature>
<comment type="caution">
    <text evidence="2">The sequence shown here is derived from an EMBL/GenBank/DDBJ whole genome shotgun (WGS) entry which is preliminary data.</text>
</comment>
<keyword evidence="3" id="KW-1185">Reference proteome</keyword>
<accession>A0ABT0EZY3</accession>
<dbReference type="Pfam" id="PF06890">
    <property type="entry name" value="Phage_Mu_Gp45"/>
    <property type="match status" value="1"/>
</dbReference>
<dbReference type="PIRSF" id="PIRSF012337">
    <property type="entry name" value="gp45"/>
    <property type="match status" value="1"/>
</dbReference>
<evidence type="ECO:0000313" key="3">
    <source>
        <dbReference type="Proteomes" id="UP001299876"/>
    </source>
</evidence>
<dbReference type="RefSeq" id="WP_247291514.1">
    <property type="nucleotide sequence ID" value="NZ_JAKNRW010000009.1"/>
</dbReference>
<dbReference type="Proteomes" id="UP001299876">
    <property type="component" value="Unassembled WGS sequence"/>
</dbReference>
<reference evidence="2 3" key="1">
    <citation type="submission" date="2022-02" db="EMBL/GenBank/DDBJ databases">
        <title>Comparative genomics of the first Antarctic Pseudomonas spp. capable of biotransforming 2,4,6-Trinitrotoluene.</title>
        <authorList>
            <person name="Cabrera M.A."/>
            <person name="Marquez S.L."/>
            <person name="Perez-Donoso J.M."/>
        </authorList>
    </citation>
    <scope>NUCLEOTIDE SEQUENCE [LARGE SCALE GENOMIC DNA]</scope>
    <source>
        <strain evidence="2 3">TNT19</strain>
    </source>
</reference>
<sequence length="185" mass="20194">MSMTRMMREQAGRERQQFRQAFRAVAARNKHGKLIGVDMQGLAGETVSGELFQHYGFTSAPLPGAEYIAIPVGGNSKHTVVVASEDGRYRITLADGEVALYTDEGDHVHLKRGRVVEVVTETLLVKAGTKVRFETPLLETTGDVKVDGSIKADGEITDHTRAMQEDRELYNGHGHPGGPVPSPQQ</sequence>
<dbReference type="InterPro" id="IPR053861">
    <property type="entry name" value="Phage_Mu_Gp45_N"/>
</dbReference>
<dbReference type="EMBL" id="JAKNRW010000009">
    <property type="protein sequence ID" value="MCK1791159.1"/>
    <property type="molecule type" value="Genomic_DNA"/>
</dbReference>
<protein>
    <submittedName>
        <fullName evidence="2">Phage baseplate assembly protein</fullName>
    </submittedName>
</protein>
<name>A0ABT0EZY3_9PSED</name>
<evidence type="ECO:0000313" key="2">
    <source>
        <dbReference type="EMBL" id="MCK1791159.1"/>
    </source>
</evidence>
<gene>
    <name evidence="2" type="ORF">L9059_13385</name>
</gene>
<proteinExistence type="predicted"/>
<organism evidence="2 3">
    <name type="scientific">Pseudomonas violetae</name>
    <dbReference type="NCBI Taxonomy" id="2915813"/>
    <lineage>
        <taxon>Bacteria</taxon>
        <taxon>Pseudomonadati</taxon>
        <taxon>Pseudomonadota</taxon>
        <taxon>Gammaproteobacteria</taxon>
        <taxon>Pseudomonadales</taxon>
        <taxon>Pseudomonadaceae</taxon>
        <taxon>Pseudomonas</taxon>
    </lineage>
</organism>